<dbReference type="Pfam" id="PF04192">
    <property type="entry name" value="Utp21"/>
    <property type="match status" value="1"/>
</dbReference>
<evidence type="ECO:0000313" key="3">
    <source>
        <dbReference type="EMBL" id="CDS21235.1"/>
    </source>
</evidence>
<feature type="domain" description="WDR36/Utp21 N-terminal" evidence="2">
    <location>
        <begin position="36"/>
        <end position="336"/>
    </location>
</feature>
<protein>
    <submittedName>
        <fullName evidence="3 5">WD repeat containing protein 36</fullName>
    </submittedName>
</protein>
<dbReference type="PANTHER" id="PTHR22840">
    <property type="entry name" value="WD REPEAT-CONTAINING PROTEIN 36"/>
    <property type="match status" value="1"/>
</dbReference>
<dbReference type="InterPro" id="IPR059157">
    <property type="entry name" value="WDR36-Utp21_N"/>
</dbReference>
<sequence>MTSSSVIFRPYRALGLISSDIPFVVKYKPHSKEYNVLVPVGERFNVYQLPNLRFVGISDCLPADITSFTSDRSYVYASSGNVIYAFRGLRHIFFKLEGHTAPIRRILAFWDSYLASYDESGLFIVWNLKTRESVTQTSFPENAFEISSMCHPTGYGDKLLLGSSQGPLHLWKTLAKKPIYWFRGFDSSVTCLVQAPSFDVCAIGLGNGQIVLHNLRYDMTLITVGQDGGAITTIEFRSGKIFPRNSAGLGASEALRCAGIENLIEPNASIYLLAGSESGQLSMWELESGGTCRAVNQADEFHLARVIHLFCIPSGEAAGSLVSSGADNCVKVSFFDRPDSLPCTKHIRSGHFLPPNKIVFWTGGSAGGSLLVSGGPDSQLRIFSTYNERYDRSLGRAYSPSMPSAKRLTSVAQRLPYLLPGPSAIALSPGRANDWDSIAVAHTDRRQVSTWNFVKATRGRHWLDPKRFHGKGGEALRVHRYTTATCLCMTRCGHFVVIGYSSGDVVKFNIQSGLEYGEFGNDGKAHESGVIGVHVTNVNRVLITVGSAEVKFWYFSTGKLIDSLPLTSPPRFAKFHDESDALALALSTGEVVLINAVNRQIFRRFPNSVTHPCNDLALSSDGTMMVTTHRGDPLIKTWDVVDCKLVDCFRVRRPATSVAFSPADDLLATTHTACLGIYLWDNRATYQRLHLKPLPEDYTPPDTADFTELPTEGLSAKRDFVEGEEGDVEKMDVDEEKNEKDTCPPTYLSLDQLQDKMATLSGLPPSFFAAFLQLDAIKKRNAEAMKVTDEMGPPQLPFFLPAIETTTGMVWLDDEEEEKLVSEEPKKVVEADAGSRKHKKRRREMAVEELVLNLGSGVLNSLLGDGSLKDPLNNETCDEVMSRLRRLTPSALDAEVRLLAPSREELMEAFAAIDRGDGEHFPLSANPYARLSAFLRLLLNRFRRNLDFDLATACLESLLRYHGDLIARPPKAPATITTKHFNLDLDDDGDGGSFGLGDMVAAETGCYNDHLDADRPLELMEAVLEAKRVSHAVLDEQISRSIALVDFVRNATSTLQM</sequence>
<reference evidence="3 4" key="1">
    <citation type="journal article" date="2013" name="Nature">
        <title>The genomes of four tapeworm species reveal adaptations to parasitism.</title>
        <authorList>
            <person name="Tsai I.J."/>
            <person name="Zarowiecki M."/>
            <person name="Holroyd N."/>
            <person name="Garciarrubio A."/>
            <person name="Sanchez-Flores A."/>
            <person name="Brooks K.L."/>
            <person name="Tracey A."/>
            <person name="Bobes R.J."/>
            <person name="Fragoso G."/>
            <person name="Sciutto E."/>
            <person name="Aslett M."/>
            <person name="Beasley H."/>
            <person name="Bennett H.M."/>
            <person name="Cai J."/>
            <person name="Camicia F."/>
            <person name="Clark R."/>
            <person name="Cucher M."/>
            <person name="De Silva N."/>
            <person name="Day T.A."/>
            <person name="Deplazes P."/>
            <person name="Estrada K."/>
            <person name="Fernandez C."/>
            <person name="Holland P.W."/>
            <person name="Hou J."/>
            <person name="Hu S."/>
            <person name="Huckvale T."/>
            <person name="Hung S.S."/>
            <person name="Kamenetzky L."/>
            <person name="Keane J.A."/>
            <person name="Kiss F."/>
            <person name="Koziol U."/>
            <person name="Lambert O."/>
            <person name="Liu K."/>
            <person name="Luo X."/>
            <person name="Luo Y."/>
            <person name="Macchiaroli N."/>
            <person name="Nichol S."/>
            <person name="Paps J."/>
            <person name="Parkinson J."/>
            <person name="Pouchkina-Stantcheva N."/>
            <person name="Riddiford N."/>
            <person name="Rosenzvit M."/>
            <person name="Salinas G."/>
            <person name="Wasmuth J.D."/>
            <person name="Zamanian M."/>
            <person name="Zheng Y."/>
            <person name="Cai X."/>
            <person name="Soberon X."/>
            <person name="Olson P.D."/>
            <person name="Laclette J.P."/>
            <person name="Brehm K."/>
            <person name="Berriman M."/>
            <person name="Garciarrubio A."/>
            <person name="Bobes R.J."/>
            <person name="Fragoso G."/>
            <person name="Sanchez-Flores A."/>
            <person name="Estrada K."/>
            <person name="Cevallos M.A."/>
            <person name="Morett E."/>
            <person name="Gonzalez V."/>
            <person name="Portillo T."/>
            <person name="Ochoa-Leyva A."/>
            <person name="Jose M.V."/>
            <person name="Sciutto E."/>
            <person name="Landa A."/>
            <person name="Jimenez L."/>
            <person name="Valdes V."/>
            <person name="Carrero J.C."/>
            <person name="Larralde C."/>
            <person name="Morales-Montor J."/>
            <person name="Limon-Lason J."/>
            <person name="Soberon X."/>
            <person name="Laclette J.P."/>
        </authorList>
    </citation>
    <scope>NUCLEOTIDE SEQUENCE [LARGE SCALE GENOMIC DNA]</scope>
</reference>
<dbReference type="Pfam" id="PF25168">
    <property type="entry name" value="Beta-prop_WDR36-Utp21_2nd"/>
    <property type="match status" value="1"/>
</dbReference>
<name>A0A068WM77_ECHGR</name>
<dbReference type="InterPro" id="IPR036322">
    <property type="entry name" value="WD40_repeat_dom_sf"/>
</dbReference>
<reference evidence="5" key="3">
    <citation type="submission" date="2020-10" db="UniProtKB">
        <authorList>
            <consortium name="WormBaseParasite"/>
        </authorList>
    </citation>
    <scope>IDENTIFICATION</scope>
</reference>
<dbReference type="OrthoDB" id="10250769at2759"/>
<dbReference type="SMART" id="SM00320">
    <property type="entry name" value="WD40"/>
    <property type="match status" value="7"/>
</dbReference>
<dbReference type="GO" id="GO:0034388">
    <property type="term" value="C:Pwp2p-containing subcomplex of 90S preribosome"/>
    <property type="evidence" value="ECO:0007669"/>
    <property type="project" value="TreeGrafter"/>
</dbReference>
<dbReference type="InterPro" id="IPR001680">
    <property type="entry name" value="WD40_rpt"/>
</dbReference>
<accession>A0A068WM77</accession>
<dbReference type="InterPro" id="IPR007319">
    <property type="entry name" value="WDR36/Utp21_C"/>
</dbReference>
<evidence type="ECO:0000313" key="4">
    <source>
        <dbReference type="Proteomes" id="UP000492820"/>
    </source>
</evidence>
<proteinExistence type="predicted"/>
<dbReference type="InterPro" id="IPR015943">
    <property type="entry name" value="WD40/YVTN_repeat-like_dom_sf"/>
</dbReference>
<evidence type="ECO:0000259" key="2">
    <source>
        <dbReference type="Pfam" id="PF25171"/>
    </source>
</evidence>
<dbReference type="EMBL" id="LK028583">
    <property type="protein sequence ID" value="CDS21235.1"/>
    <property type="molecule type" value="Genomic_DNA"/>
</dbReference>
<dbReference type="AlphaFoldDB" id="A0A068WM77"/>
<reference evidence="3" key="2">
    <citation type="submission" date="2014-06" db="EMBL/GenBank/DDBJ databases">
        <authorList>
            <person name="Aslett M."/>
        </authorList>
    </citation>
    <scope>NUCLEOTIDE SEQUENCE</scope>
</reference>
<evidence type="ECO:0000259" key="1">
    <source>
        <dbReference type="Pfam" id="PF04192"/>
    </source>
</evidence>
<dbReference type="Proteomes" id="UP000492820">
    <property type="component" value="Unassembled WGS sequence"/>
</dbReference>
<dbReference type="WBParaSite" id="EgrG_000162500">
    <property type="protein sequence ID" value="EgrG_000162500"/>
    <property type="gene ID" value="EgrG_000162500"/>
</dbReference>
<dbReference type="SUPFAM" id="SSF50978">
    <property type="entry name" value="WD40 repeat-like"/>
    <property type="match status" value="2"/>
</dbReference>
<dbReference type="GO" id="GO:0032040">
    <property type="term" value="C:small-subunit processome"/>
    <property type="evidence" value="ECO:0007669"/>
    <property type="project" value="InterPro"/>
</dbReference>
<evidence type="ECO:0000313" key="5">
    <source>
        <dbReference type="WBParaSite" id="EgrG_000162500"/>
    </source>
</evidence>
<dbReference type="GO" id="GO:0006364">
    <property type="term" value="P:rRNA processing"/>
    <property type="evidence" value="ECO:0007669"/>
    <property type="project" value="InterPro"/>
</dbReference>
<dbReference type="Pfam" id="PF25171">
    <property type="entry name" value="Beta-prop_WDR36-Utp21_1st"/>
    <property type="match status" value="1"/>
</dbReference>
<organism evidence="3">
    <name type="scientific">Echinococcus granulosus</name>
    <name type="common">Hydatid tapeworm</name>
    <dbReference type="NCBI Taxonomy" id="6210"/>
    <lineage>
        <taxon>Eukaryota</taxon>
        <taxon>Metazoa</taxon>
        <taxon>Spiralia</taxon>
        <taxon>Lophotrochozoa</taxon>
        <taxon>Platyhelminthes</taxon>
        <taxon>Cestoda</taxon>
        <taxon>Eucestoda</taxon>
        <taxon>Cyclophyllidea</taxon>
        <taxon>Taeniidae</taxon>
        <taxon>Echinococcus</taxon>
        <taxon>Echinococcus granulosus group</taxon>
    </lineage>
</organism>
<feature type="domain" description="WDR36/Utp21 C-terminal" evidence="1">
    <location>
        <begin position="751"/>
        <end position="971"/>
    </location>
</feature>
<gene>
    <name evidence="3" type="ORF">EgrG_000162500</name>
</gene>
<dbReference type="Gene3D" id="2.130.10.10">
    <property type="entry name" value="YVTN repeat-like/Quinoprotein amine dehydrogenase"/>
    <property type="match status" value="2"/>
</dbReference>
<dbReference type="PANTHER" id="PTHR22840:SF12">
    <property type="entry name" value="WD REPEAT-CONTAINING PROTEIN 36"/>
    <property type="match status" value="1"/>
</dbReference>